<evidence type="ECO:0000256" key="1">
    <source>
        <dbReference type="ARBA" id="ARBA00010634"/>
    </source>
</evidence>
<evidence type="ECO:0000313" key="4">
    <source>
        <dbReference type="EMBL" id="MBB3924943.1"/>
    </source>
</evidence>
<evidence type="ECO:0000256" key="2">
    <source>
        <dbReference type="ARBA" id="ARBA00022729"/>
    </source>
</evidence>
<proteinExistence type="inferred from homology"/>
<evidence type="ECO:0000256" key="3">
    <source>
        <dbReference type="SAM" id="MobiDB-lite"/>
    </source>
</evidence>
<gene>
    <name evidence="4" type="ORF">GGR43_000644</name>
</gene>
<dbReference type="PANTHER" id="PTHR30035:SF3">
    <property type="entry name" value="INTERMEMBRANE PHOSPHOLIPID TRANSPORT SYSTEM LIPOPROTEIN MLAA"/>
    <property type="match status" value="1"/>
</dbReference>
<dbReference type="Proteomes" id="UP000571950">
    <property type="component" value="Unassembled WGS sequence"/>
</dbReference>
<organism evidence="4 5">
    <name type="scientific">Sphingobium jiangsuense</name>
    <dbReference type="NCBI Taxonomy" id="870476"/>
    <lineage>
        <taxon>Bacteria</taxon>
        <taxon>Pseudomonadati</taxon>
        <taxon>Pseudomonadota</taxon>
        <taxon>Alphaproteobacteria</taxon>
        <taxon>Sphingomonadales</taxon>
        <taxon>Sphingomonadaceae</taxon>
        <taxon>Sphingobium</taxon>
    </lineage>
</organism>
<dbReference type="PRINTS" id="PR01805">
    <property type="entry name" value="VACJLIPOPROT"/>
</dbReference>
<protein>
    <submittedName>
        <fullName evidence="4">Phospholipid-binding lipoprotein MlaA</fullName>
    </submittedName>
</protein>
<accession>A0A7W6FNL6</accession>
<feature type="region of interest" description="Disordered" evidence="3">
    <location>
        <begin position="384"/>
        <end position="403"/>
    </location>
</feature>
<dbReference type="AlphaFoldDB" id="A0A7W6FNL6"/>
<dbReference type="PANTHER" id="PTHR30035">
    <property type="entry name" value="LIPOPROTEIN VACJ-RELATED"/>
    <property type="match status" value="1"/>
</dbReference>
<keyword evidence="5" id="KW-1185">Reference proteome</keyword>
<dbReference type="RefSeq" id="WP_246343307.1">
    <property type="nucleotide sequence ID" value="NZ_BSPS01000022.1"/>
</dbReference>
<keyword evidence="2" id="KW-0732">Signal</keyword>
<reference evidence="4 5" key="1">
    <citation type="submission" date="2020-08" db="EMBL/GenBank/DDBJ databases">
        <title>Genomic Encyclopedia of Type Strains, Phase IV (KMG-IV): sequencing the most valuable type-strain genomes for metagenomic binning, comparative biology and taxonomic classification.</title>
        <authorList>
            <person name="Goeker M."/>
        </authorList>
    </citation>
    <scope>NUCLEOTIDE SEQUENCE [LARGE SCALE GENOMIC DNA]</scope>
    <source>
        <strain evidence="4 5">DSM 26189</strain>
    </source>
</reference>
<sequence length="403" mass="42540">MSVTAFTTAILLGTTAALPDAVPAIPTEPVSALALAAPQDGIPPGEEAGADQAAPPAQAVEPAQREAAAPLQDGSGQAPPAPLSSPPASPDAAAAPQEEEEAGEIVVTARPRFVPGDPFLAINAQTFSVIQSVDKAFVGPVALGYKDTVPRPIRSGLRNFLSNLQEPVVFLNYLLQFKIGKAAETAGRFAINTTLGIGGLFDTAKKHPFNLPHRNNGFGYTLGFYGVKPGPFLYLPLIGPTTLRDVFGRVIDISILPFAVGRPFDDPLYVIPTTIIRLLDERAESDSELRALRDESGDPYTAIKEDYLRRRQAEIDALRGRPARDEGGAAGPMPVPASPLEGMTPENVRPLAQEPPPVVTTLPDMPVLDGLSGDMAPIEVPVETEVPETVPADEAKSPVLQPQ</sequence>
<feature type="region of interest" description="Disordered" evidence="3">
    <location>
        <begin position="342"/>
        <end position="374"/>
    </location>
</feature>
<feature type="compositionally biased region" description="Pro residues" evidence="3">
    <location>
        <begin position="79"/>
        <end position="89"/>
    </location>
</feature>
<comment type="caution">
    <text evidence="4">The sequence shown here is derived from an EMBL/GenBank/DDBJ whole genome shotgun (WGS) entry which is preliminary data.</text>
</comment>
<dbReference type="EMBL" id="JACIDT010000002">
    <property type="protein sequence ID" value="MBB3924943.1"/>
    <property type="molecule type" value="Genomic_DNA"/>
</dbReference>
<feature type="compositionally biased region" description="Low complexity" evidence="3">
    <location>
        <begin position="43"/>
        <end position="70"/>
    </location>
</feature>
<feature type="region of interest" description="Disordered" evidence="3">
    <location>
        <begin position="35"/>
        <end position="103"/>
    </location>
</feature>
<dbReference type="Pfam" id="PF04333">
    <property type="entry name" value="MlaA"/>
    <property type="match status" value="1"/>
</dbReference>
<name>A0A7W6FNL6_9SPHN</name>
<dbReference type="GO" id="GO:0016020">
    <property type="term" value="C:membrane"/>
    <property type="evidence" value="ECO:0007669"/>
    <property type="project" value="InterPro"/>
</dbReference>
<dbReference type="InterPro" id="IPR007428">
    <property type="entry name" value="MlaA"/>
</dbReference>
<evidence type="ECO:0000313" key="5">
    <source>
        <dbReference type="Proteomes" id="UP000571950"/>
    </source>
</evidence>
<keyword evidence="4" id="KW-0449">Lipoprotein</keyword>
<dbReference type="GO" id="GO:0120010">
    <property type="term" value="P:intermembrane phospholipid transfer"/>
    <property type="evidence" value="ECO:0007669"/>
    <property type="project" value="TreeGrafter"/>
</dbReference>
<comment type="similarity">
    <text evidence="1">Belongs to the MlaA family.</text>
</comment>